<name>A0A1M4U965_9BACT</name>
<dbReference type="RefSeq" id="WP_072833726.1">
    <property type="nucleotide sequence ID" value="NZ_FQUU01000002.1"/>
</dbReference>
<organism evidence="3 4">
    <name type="scientific">Flavisolibacter ginsengisoli DSM 18119</name>
    <dbReference type="NCBI Taxonomy" id="1121884"/>
    <lineage>
        <taxon>Bacteria</taxon>
        <taxon>Pseudomonadati</taxon>
        <taxon>Bacteroidota</taxon>
        <taxon>Chitinophagia</taxon>
        <taxon>Chitinophagales</taxon>
        <taxon>Chitinophagaceae</taxon>
        <taxon>Flavisolibacter</taxon>
    </lineage>
</organism>
<accession>A0A1M4U965</accession>
<gene>
    <name evidence="3" type="ORF">SAMN02745131_00565</name>
</gene>
<evidence type="ECO:0000256" key="1">
    <source>
        <dbReference type="SAM" id="MobiDB-lite"/>
    </source>
</evidence>
<dbReference type="AlphaFoldDB" id="A0A1M4U965"/>
<evidence type="ECO:0000256" key="2">
    <source>
        <dbReference type="SAM" id="SignalP"/>
    </source>
</evidence>
<feature type="region of interest" description="Disordered" evidence="1">
    <location>
        <begin position="25"/>
        <end position="46"/>
    </location>
</feature>
<dbReference type="STRING" id="1121884.SAMN02745131_00565"/>
<evidence type="ECO:0000313" key="3">
    <source>
        <dbReference type="EMBL" id="SHE53120.1"/>
    </source>
</evidence>
<sequence length="162" mass="18078">MKCYCLYFACFLIISFSSRAQNQTARARPSSNSKTSQSAGPSGNQSLTVKTDSLKMAMNDLKSSFNSLFGNKRDTISIYISNIEYDDNNLVILKDDLKKVKGVKAVNMQYKQSAAMLDISFKGKSAELWDKLPIEARSPFKLVEAGDYNITLLYKNTSGLKQ</sequence>
<dbReference type="Proteomes" id="UP000184048">
    <property type="component" value="Unassembled WGS sequence"/>
</dbReference>
<reference evidence="3 4" key="1">
    <citation type="submission" date="2016-11" db="EMBL/GenBank/DDBJ databases">
        <authorList>
            <person name="Jaros S."/>
            <person name="Januszkiewicz K."/>
            <person name="Wedrychowicz H."/>
        </authorList>
    </citation>
    <scope>NUCLEOTIDE SEQUENCE [LARGE SCALE GENOMIC DNA]</scope>
    <source>
        <strain evidence="3 4">DSM 18119</strain>
    </source>
</reference>
<dbReference type="OrthoDB" id="1447972at2"/>
<evidence type="ECO:0000313" key="4">
    <source>
        <dbReference type="Proteomes" id="UP000184048"/>
    </source>
</evidence>
<feature type="signal peptide" evidence="2">
    <location>
        <begin position="1"/>
        <end position="20"/>
    </location>
</feature>
<keyword evidence="2" id="KW-0732">Signal</keyword>
<feature type="chain" id="PRO_5012725287" evidence="2">
    <location>
        <begin position="21"/>
        <end position="162"/>
    </location>
</feature>
<dbReference type="EMBL" id="FQUU01000002">
    <property type="protein sequence ID" value="SHE53120.1"/>
    <property type="molecule type" value="Genomic_DNA"/>
</dbReference>
<keyword evidence="4" id="KW-1185">Reference proteome</keyword>
<protein>
    <submittedName>
        <fullName evidence="3">Uncharacterized protein</fullName>
    </submittedName>
</protein>
<proteinExistence type="predicted"/>